<evidence type="ECO:0000313" key="8">
    <source>
        <dbReference type="EMBL" id="PQJ81505.1"/>
    </source>
</evidence>
<protein>
    <recommendedName>
        <fullName evidence="2 5">Methionyl-tRNA formyltransferase</fullName>
        <ecNumber evidence="2 5">2.1.2.9</ecNumber>
    </recommendedName>
</protein>
<comment type="similarity">
    <text evidence="1 5">Belongs to the Fmt family.</text>
</comment>
<dbReference type="InterPro" id="IPR005794">
    <property type="entry name" value="Fmt"/>
</dbReference>
<sequence length="306" mass="34266">MGTPDFAVTILRHLVDNNYNIVGVITAADKPAGRGRKLNESDVKKYALSKNLTILQPQNLKNETFQQELKALNADLQIVVAFRMLPEAVWKMPKFGTFNLHASLLPQYRGAAPIHWAIINGETKTGVTTFFIDDKIDTGEIILQKETAIEDTETVGTLHDKLMFLGADLVSKTIDLISDGNITTKKQPVLEEKFAPKLHPENTKIDWSAPLDSIYNKIRGLNPFPAAWTIVKNEDEEISVKIYAVQKEISEHQFNVGKIITTKKELKVAVNNGFIIIDELKLSGKKKMDSKSLLNGYTFSQEAEML</sequence>
<dbReference type="HAMAP" id="MF_00182">
    <property type="entry name" value="Formyl_trans"/>
    <property type="match status" value="1"/>
</dbReference>
<keyword evidence="3 5" id="KW-0808">Transferase</keyword>
<evidence type="ECO:0000256" key="3">
    <source>
        <dbReference type="ARBA" id="ARBA00022679"/>
    </source>
</evidence>
<keyword evidence="9" id="KW-1185">Reference proteome</keyword>
<dbReference type="Proteomes" id="UP000239068">
    <property type="component" value="Unassembled WGS sequence"/>
</dbReference>
<dbReference type="Pfam" id="PF02911">
    <property type="entry name" value="Formyl_trans_C"/>
    <property type="match status" value="1"/>
</dbReference>
<dbReference type="CDD" id="cd08646">
    <property type="entry name" value="FMT_core_Met-tRNA-FMT_N"/>
    <property type="match status" value="1"/>
</dbReference>
<dbReference type="AlphaFoldDB" id="A0A2S7WV82"/>
<dbReference type="InterPro" id="IPR002376">
    <property type="entry name" value="Formyl_transf_N"/>
</dbReference>
<dbReference type="Gene3D" id="3.40.50.12230">
    <property type="match status" value="1"/>
</dbReference>
<feature type="domain" description="Formyl transferase C-terminal" evidence="7">
    <location>
        <begin position="197"/>
        <end position="297"/>
    </location>
</feature>
<dbReference type="InterPro" id="IPR036477">
    <property type="entry name" value="Formyl_transf_N_sf"/>
</dbReference>
<accession>A0A2S7WV82</accession>
<dbReference type="EC" id="2.1.2.9" evidence="2 5"/>
<gene>
    <name evidence="5" type="primary">fmt</name>
    <name evidence="8" type="ORF">BTO16_02460</name>
</gene>
<dbReference type="SUPFAM" id="SSF53328">
    <property type="entry name" value="Formyltransferase"/>
    <property type="match status" value="1"/>
</dbReference>
<evidence type="ECO:0000256" key="4">
    <source>
        <dbReference type="ARBA" id="ARBA00022917"/>
    </source>
</evidence>
<dbReference type="InterPro" id="IPR011034">
    <property type="entry name" value="Formyl_transferase-like_C_sf"/>
</dbReference>
<dbReference type="GO" id="GO:0005829">
    <property type="term" value="C:cytosol"/>
    <property type="evidence" value="ECO:0007669"/>
    <property type="project" value="TreeGrafter"/>
</dbReference>
<dbReference type="NCBIfam" id="TIGR00460">
    <property type="entry name" value="fmt"/>
    <property type="match status" value="1"/>
</dbReference>
<feature type="binding site" evidence="5">
    <location>
        <begin position="103"/>
        <end position="106"/>
    </location>
    <ligand>
        <name>(6S)-5,6,7,8-tetrahydrofolate</name>
        <dbReference type="ChEBI" id="CHEBI:57453"/>
    </ligand>
</feature>
<evidence type="ECO:0000256" key="5">
    <source>
        <dbReference type="HAMAP-Rule" id="MF_00182"/>
    </source>
</evidence>
<comment type="caution">
    <text evidence="8">The sequence shown here is derived from an EMBL/GenBank/DDBJ whole genome shotgun (WGS) entry which is preliminary data.</text>
</comment>
<reference evidence="8 9" key="1">
    <citation type="submission" date="2016-12" db="EMBL/GenBank/DDBJ databases">
        <title>Trade-off between light-utilization and light-protection in marine flavobacteria.</title>
        <authorList>
            <person name="Kumagai Y."/>
            <person name="Yoshizawa S."/>
            <person name="Kogure K."/>
            <person name="Iwasaki W."/>
        </authorList>
    </citation>
    <scope>NUCLEOTIDE SEQUENCE [LARGE SCALE GENOMIC DNA]</scope>
    <source>
        <strain evidence="8 9">ATCC 43844</strain>
    </source>
</reference>
<dbReference type="EMBL" id="MSCM01000001">
    <property type="protein sequence ID" value="PQJ81505.1"/>
    <property type="molecule type" value="Genomic_DNA"/>
</dbReference>
<dbReference type="InterPro" id="IPR044135">
    <property type="entry name" value="Met-tRNA-FMT_C"/>
</dbReference>
<dbReference type="PANTHER" id="PTHR11138">
    <property type="entry name" value="METHIONYL-TRNA FORMYLTRANSFERASE"/>
    <property type="match status" value="1"/>
</dbReference>
<comment type="catalytic activity">
    <reaction evidence="5">
        <text>L-methionyl-tRNA(fMet) + (6R)-10-formyltetrahydrofolate = N-formyl-L-methionyl-tRNA(fMet) + (6S)-5,6,7,8-tetrahydrofolate + H(+)</text>
        <dbReference type="Rhea" id="RHEA:24380"/>
        <dbReference type="Rhea" id="RHEA-COMP:9952"/>
        <dbReference type="Rhea" id="RHEA-COMP:9953"/>
        <dbReference type="ChEBI" id="CHEBI:15378"/>
        <dbReference type="ChEBI" id="CHEBI:57453"/>
        <dbReference type="ChEBI" id="CHEBI:78530"/>
        <dbReference type="ChEBI" id="CHEBI:78844"/>
        <dbReference type="ChEBI" id="CHEBI:195366"/>
        <dbReference type="EC" id="2.1.2.9"/>
    </reaction>
</comment>
<organism evidence="8 9">
    <name type="scientific">Polaribacter glomeratus</name>
    <dbReference type="NCBI Taxonomy" id="102"/>
    <lineage>
        <taxon>Bacteria</taxon>
        <taxon>Pseudomonadati</taxon>
        <taxon>Bacteroidota</taxon>
        <taxon>Flavobacteriia</taxon>
        <taxon>Flavobacteriales</taxon>
        <taxon>Flavobacteriaceae</taxon>
    </lineage>
</organism>
<dbReference type="GO" id="GO:0004479">
    <property type="term" value="F:methionyl-tRNA formyltransferase activity"/>
    <property type="evidence" value="ECO:0007669"/>
    <property type="project" value="UniProtKB-UniRule"/>
</dbReference>
<dbReference type="OrthoDB" id="9802815at2"/>
<feature type="domain" description="Formyl transferase N-terminal" evidence="6">
    <location>
        <begin position="2"/>
        <end position="171"/>
    </location>
</feature>
<dbReference type="InterPro" id="IPR005793">
    <property type="entry name" value="Formyl_trans_C"/>
</dbReference>
<proteinExistence type="inferred from homology"/>
<name>A0A2S7WV82_9FLAO</name>
<evidence type="ECO:0000256" key="2">
    <source>
        <dbReference type="ARBA" id="ARBA00012261"/>
    </source>
</evidence>
<evidence type="ECO:0000259" key="7">
    <source>
        <dbReference type="Pfam" id="PF02911"/>
    </source>
</evidence>
<evidence type="ECO:0000313" key="9">
    <source>
        <dbReference type="Proteomes" id="UP000239068"/>
    </source>
</evidence>
<dbReference type="CDD" id="cd08704">
    <property type="entry name" value="Met_tRNA_FMT_C"/>
    <property type="match status" value="1"/>
</dbReference>
<keyword evidence="4 5" id="KW-0648">Protein biosynthesis</keyword>
<dbReference type="SUPFAM" id="SSF50486">
    <property type="entry name" value="FMT C-terminal domain-like"/>
    <property type="match status" value="1"/>
</dbReference>
<dbReference type="Pfam" id="PF00551">
    <property type="entry name" value="Formyl_trans_N"/>
    <property type="match status" value="1"/>
</dbReference>
<comment type="function">
    <text evidence="5">Attaches a formyl group to the free amino group of methionyl-tRNA(fMet). The formyl group appears to play a dual role in the initiator identity of N-formylmethionyl-tRNA by promoting its recognition by IF2 and preventing the misappropriation of this tRNA by the elongation apparatus.</text>
</comment>
<dbReference type="InterPro" id="IPR041711">
    <property type="entry name" value="Met-tRNA-FMT_N"/>
</dbReference>
<evidence type="ECO:0000256" key="1">
    <source>
        <dbReference type="ARBA" id="ARBA00010699"/>
    </source>
</evidence>
<evidence type="ECO:0000259" key="6">
    <source>
        <dbReference type="Pfam" id="PF00551"/>
    </source>
</evidence>
<dbReference type="PANTHER" id="PTHR11138:SF5">
    <property type="entry name" value="METHIONYL-TRNA FORMYLTRANSFERASE, MITOCHONDRIAL"/>
    <property type="match status" value="1"/>
</dbReference>